<evidence type="ECO:0000313" key="12">
    <source>
        <dbReference type="Proteomes" id="UP000267408"/>
    </source>
</evidence>
<feature type="transmembrane region" description="Helical" evidence="9">
    <location>
        <begin position="331"/>
        <end position="350"/>
    </location>
</feature>
<evidence type="ECO:0000256" key="5">
    <source>
        <dbReference type="ARBA" id="ARBA00022692"/>
    </source>
</evidence>
<feature type="domain" description="Glycosyltransferase RgtA/B/C/D-like" evidence="10">
    <location>
        <begin position="93"/>
        <end position="244"/>
    </location>
</feature>
<evidence type="ECO:0000313" key="11">
    <source>
        <dbReference type="EMBL" id="ROR44007.1"/>
    </source>
</evidence>
<feature type="transmembrane region" description="Helical" evidence="9">
    <location>
        <begin position="231"/>
        <end position="250"/>
    </location>
</feature>
<dbReference type="EMBL" id="RJVJ01000001">
    <property type="protein sequence ID" value="ROR44007.1"/>
    <property type="molecule type" value="Genomic_DNA"/>
</dbReference>
<feature type="transmembrane region" description="Helical" evidence="9">
    <location>
        <begin position="160"/>
        <end position="178"/>
    </location>
</feature>
<feature type="transmembrane region" description="Helical" evidence="9">
    <location>
        <begin position="74"/>
        <end position="95"/>
    </location>
</feature>
<evidence type="ECO:0000259" key="10">
    <source>
        <dbReference type="Pfam" id="PF13231"/>
    </source>
</evidence>
<comment type="caution">
    <text evidence="11">The sequence shown here is derived from an EMBL/GenBank/DDBJ whole genome shotgun (WGS) entry which is preliminary data.</text>
</comment>
<keyword evidence="6 9" id="KW-1133">Transmembrane helix</keyword>
<comment type="subcellular location">
    <subcellularLocation>
        <location evidence="1">Cell membrane</location>
        <topology evidence="1">Multi-pass membrane protein</topology>
    </subcellularLocation>
</comment>
<dbReference type="GO" id="GO:0010041">
    <property type="term" value="P:response to iron(III) ion"/>
    <property type="evidence" value="ECO:0007669"/>
    <property type="project" value="TreeGrafter"/>
</dbReference>
<dbReference type="Pfam" id="PF13231">
    <property type="entry name" value="PMT_2"/>
    <property type="match status" value="1"/>
</dbReference>
<evidence type="ECO:0000256" key="6">
    <source>
        <dbReference type="ARBA" id="ARBA00022989"/>
    </source>
</evidence>
<keyword evidence="7 9" id="KW-0472">Membrane</keyword>
<dbReference type="GO" id="GO:0009103">
    <property type="term" value="P:lipopolysaccharide biosynthetic process"/>
    <property type="evidence" value="ECO:0007669"/>
    <property type="project" value="UniProtKB-ARBA"/>
</dbReference>
<proteinExistence type="predicted"/>
<accession>A0A8G1UHF0</accession>
<dbReference type="Proteomes" id="UP000267408">
    <property type="component" value="Unassembled WGS sequence"/>
</dbReference>
<evidence type="ECO:0000256" key="1">
    <source>
        <dbReference type="ARBA" id="ARBA00004651"/>
    </source>
</evidence>
<keyword evidence="2" id="KW-1003">Cell membrane</keyword>
<keyword evidence="5 9" id="KW-0812">Transmembrane</keyword>
<sequence length="523" mass="56967">MARTDSSPPMPSTDRSAGRAHARTAALPPALRRLARAVWLPPALLTLAAGLLMIKRPVLWHDELATLTVIRRPTGAILAMLQHVDAVHGFYYLFMHYWTSLFGESPTMLRLPTVLAMSGAAACVALAGRRMFGARAGLLGGLVFALVPTVVRYGQEARSYAFVVLLASVALLALLRAVERPTVLRWGLYALSLVGTAYLHLVALTFLAAHGLAVLIAWWRERREWRRPVGFTAAVLLAVAFAYPLIHLGTKQSGRQISWITVPVPDDLTLVWGGIFCSTLMAGGVLLAGALAWGGPRRDSAALGTAGVLVPVLLLWELSRVGSVSYFIPKYMFFVLPAACVLAGGGLALVRLRGAAVALAVLGLLSLPDQAAVRDPLSHAHYEYPKPLTWFAPLDYRAAARIIDANYLPGDGAAYGQQRDAVWWGVDNGVPYYLQYLPHHVKLRDVGAGESGQQRDDLWPTLCAEPESCLHDEPRIWLVSKDDGDPDVLNTVTVPEQQTLDRHFTVQRVWKVSGLSVALLVRK</sequence>
<feature type="transmembrane region" description="Helical" evidence="9">
    <location>
        <begin position="198"/>
        <end position="219"/>
    </location>
</feature>
<dbReference type="PANTHER" id="PTHR33908">
    <property type="entry name" value="MANNOSYLTRANSFERASE YKCB-RELATED"/>
    <property type="match status" value="1"/>
</dbReference>
<feature type="transmembrane region" description="Helical" evidence="9">
    <location>
        <begin position="37"/>
        <end position="54"/>
    </location>
</feature>
<feature type="region of interest" description="Disordered" evidence="8">
    <location>
        <begin position="1"/>
        <end position="21"/>
    </location>
</feature>
<dbReference type="InterPro" id="IPR050297">
    <property type="entry name" value="LipidA_mod_glycosyltrf_83"/>
</dbReference>
<feature type="transmembrane region" description="Helical" evidence="9">
    <location>
        <begin position="270"/>
        <end position="293"/>
    </location>
</feature>
<keyword evidence="3 11" id="KW-0328">Glycosyltransferase</keyword>
<protein>
    <submittedName>
        <fullName evidence="11">Mannosyltransferase</fullName>
    </submittedName>
</protein>
<gene>
    <name evidence="11" type="ORF">EDD39_2180</name>
</gene>
<dbReference type="GO" id="GO:0005886">
    <property type="term" value="C:plasma membrane"/>
    <property type="evidence" value="ECO:0007669"/>
    <property type="project" value="UniProtKB-SubCell"/>
</dbReference>
<evidence type="ECO:0000256" key="9">
    <source>
        <dbReference type="SAM" id="Phobius"/>
    </source>
</evidence>
<dbReference type="InterPro" id="IPR038731">
    <property type="entry name" value="RgtA/B/C-like"/>
</dbReference>
<dbReference type="GO" id="GO:0016763">
    <property type="term" value="F:pentosyltransferase activity"/>
    <property type="evidence" value="ECO:0007669"/>
    <property type="project" value="TreeGrafter"/>
</dbReference>
<dbReference type="PANTHER" id="PTHR33908:SF3">
    <property type="entry name" value="UNDECAPRENYL PHOSPHATE-ALPHA-4-AMINO-4-DEOXY-L-ARABINOSE ARABINOSYL TRANSFERASE"/>
    <property type="match status" value="1"/>
</dbReference>
<dbReference type="AlphaFoldDB" id="A0A8G1UHF0"/>
<evidence type="ECO:0000256" key="4">
    <source>
        <dbReference type="ARBA" id="ARBA00022679"/>
    </source>
</evidence>
<organism evidence="11 12">
    <name type="scientific">Kitasatospora cineracea</name>
    <dbReference type="NCBI Taxonomy" id="88074"/>
    <lineage>
        <taxon>Bacteria</taxon>
        <taxon>Bacillati</taxon>
        <taxon>Actinomycetota</taxon>
        <taxon>Actinomycetes</taxon>
        <taxon>Kitasatosporales</taxon>
        <taxon>Streptomycetaceae</taxon>
        <taxon>Kitasatospora</taxon>
    </lineage>
</organism>
<feature type="transmembrane region" description="Helical" evidence="9">
    <location>
        <begin position="300"/>
        <end position="319"/>
    </location>
</feature>
<feature type="transmembrane region" description="Helical" evidence="9">
    <location>
        <begin position="107"/>
        <end position="128"/>
    </location>
</feature>
<dbReference type="RefSeq" id="WP_162869989.1">
    <property type="nucleotide sequence ID" value="NZ_RJVJ01000001.1"/>
</dbReference>
<evidence type="ECO:0000256" key="8">
    <source>
        <dbReference type="SAM" id="MobiDB-lite"/>
    </source>
</evidence>
<reference evidence="11 12" key="1">
    <citation type="submission" date="2018-11" db="EMBL/GenBank/DDBJ databases">
        <title>Sequencing the genomes of 1000 actinobacteria strains.</title>
        <authorList>
            <person name="Klenk H.-P."/>
        </authorList>
    </citation>
    <scope>NUCLEOTIDE SEQUENCE [LARGE SCALE GENOMIC DNA]</scope>
    <source>
        <strain evidence="11 12">DSM 44780</strain>
    </source>
</reference>
<evidence type="ECO:0000256" key="2">
    <source>
        <dbReference type="ARBA" id="ARBA00022475"/>
    </source>
</evidence>
<keyword evidence="4 11" id="KW-0808">Transferase</keyword>
<feature type="transmembrane region" description="Helical" evidence="9">
    <location>
        <begin position="134"/>
        <end position="153"/>
    </location>
</feature>
<evidence type="ECO:0000256" key="3">
    <source>
        <dbReference type="ARBA" id="ARBA00022676"/>
    </source>
</evidence>
<evidence type="ECO:0000256" key="7">
    <source>
        <dbReference type="ARBA" id="ARBA00023136"/>
    </source>
</evidence>
<name>A0A8G1UHF0_9ACTN</name>